<feature type="domain" description="RNase H type-1" evidence="1">
    <location>
        <begin position="4"/>
        <end position="141"/>
    </location>
</feature>
<dbReference type="Pfam" id="PF13456">
    <property type="entry name" value="RVT_3"/>
    <property type="match status" value="1"/>
</dbReference>
<reference evidence="2" key="1">
    <citation type="journal article" date="2020" name="mSystems">
        <title>Genome- and Community-Level Interaction Insights into Carbon Utilization and Element Cycling Functions of Hydrothermarchaeota in Hydrothermal Sediment.</title>
        <authorList>
            <person name="Zhou Z."/>
            <person name="Liu Y."/>
            <person name="Xu W."/>
            <person name="Pan J."/>
            <person name="Luo Z.H."/>
            <person name="Li M."/>
        </authorList>
    </citation>
    <scope>NUCLEOTIDE SEQUENCE [LARGE SCALE GENOMIC DNA]</scope>
    <source>
        <strain evidence="2">SpSt-966</strain>
    </source>
</reference>
<dbReference type="PROSITE" id="PS50879">
    <property type="entry name" value="RNASE_H_1"/>
    <property type="match status" value="1"/>
</dbReference>
<dbReference type="GO" id="GO:0004523">
    <property type="term" value="F:RNA-DNA hybrid ribonuclease activity"/>
    <property type="evidence" value="ECO:0007669"/>
    <property type="project" value="InterPro"/>
</dbReference>
<evidence type="ECO:0000313" key="2">
    <source>
        <dbReference type="EMBL" id="HGE75521.1"/>
    </source>
</evidence>
<dbReference type="InterPro" id="IPR002156">
    <property type="entry name" value="RNaseH_domain"/>
</dbReference>
<name>A0A7V3RF53_9BACT</name>
<dbReference type="CDD" id="cd09279">
    <property type="entry name" value="RNase_HI_like"/>
    <property type="match status" value="1"/>
</dbReference>
<gene>
    <name evidence="2" type="ORF">ENX73_05300</name>
</gene>
<dbReference type="InterPro" id="IPR012337">
    <property type="entry name" value="RNaseH-like_sf"/>
</dbReference>
<dbReference type="GO" id="GO:0003676">
    <property type="term" value="F:nucleic acid binding"/>
    <property type="evidence" value="ECO:0007669"/>
    <property type="project" value="InterPro"/>
</dbReference>
<accession>A0A7V3RF53</accession>
<protein>
    <submittedName>
        <fullName evidence="2">Ribonuclease HI family protein</fullName>
    </submittedName>
</protein>
<dbReference type="PANTHER" id="PTHR46387:SF2">
    <property type="entry name" value="RIBONUCLEASE HI"/>
    <property type="match status" value="1"/>
</dbReference>
<dbReference type="PANTHER" id="PTHR46387">
    <property type="entry name" value="POLYNUCLEOTIDYL TRANSFERASE, RIBONUCLEASE H-LIKE SUPERFAMILY PROTEIN"/>
    <property type="match status" value="1"/>
</dbReference>
<dbReference type="SUPFAM" id="SSF53098">
    <property type="entry name" value="Ribonuclease H-like"/>
    <property type="match status" value="1"/>
</dbReference>
<sequence length="141" mass="15928">MLNVSDEILIRTDGGSNPNPGNAGCAFTVEQEGKLLCAHCEYVGIKTNNQAEYMALIMAIEYVKSNSMLKKKDILVLSDSQLLVNQMNGEYKVKSEEIKILWSKVMKLIAGMSVTFKWISRDENHVSDFLVRFVRGEKHLE</sequence>
<dbReference type="AlphaFoldDB" id="A0A7V3RF53"/>
<dbReference type="EMBL" id="DTPE01000209">
    <property type="protein sequence ID" value="HGE75521.1"/>
    <property type="molecule type" value="Genomic_DNA"/>
</dbReference>
<dbReference type="InterPro" id="IPR036397">
    <property type="entry name" value="RNaseH_sf"/>
</dbReference>
<proteinExistence type="predicted"/>
<organism evidence="2">
    <name type="scientific">Mesoaciditoga lauensis</name>
    <dbReference type="NCBI Taxonomy" id="1495039"/>
    <lineage>
        <taxon>Bacteria</taxon>
        <taxon>Thermotogati</taxon>
        <taxon>Thermotogota</taxon>
        <taxon>Thermotogae</taxon>
        <taxon>Mesoaciditogales</taxon>
        <taxon>Mesoaciditogaceae</taxon>
        <taxon>Mesoaciditoga</taxon>
    </lineage>
</organism>
<evidence type="ECO:0000259" key="1">
    <source>
        <dbReference type="PROSITE" id="PS50879"/>
    </source>
</evidence>
<dbReference type="Gene3D" id="3.30.420.10">
    <property type="entry name" value="Ribonuclease H-like superfamily/Ribonuclease H"/>
    <property type="match status" value="1"/>
</dbReference>
<comment type="caution">
    <text evidence="2">The sequence shown here is derived from an EMBL/GenBank/DDBJ whole genome shotgun (WGS) entry which is preliminary data.</text>
</comment>